<sequence>MLTRLRRKIQRTFLAGLLVSVPTMLIFFLLKFSVNYIDKVSAPIVQRLFHFHVPGIGVSLTILLVLAVGFLGTNILGKKIVAIGDWLFSRIPLVRNIYTSVKQIIETVFFAASKPFQQVVLVSYPMDGVYALGLVTREVSPSIMAAQTTMPDRPSDEPQAANEKVLSVFIPSTPNFTGGLLVMYPERDTIPLSLSVEEGFKYLMTGGILTPEKQEEDEKQEEWDLFLY</sequence>
<proteinExistence type="predicted"/>
<keyword evidence="3" id="KW-1185">Reference proteome</keyword>
<dbReference type="InterPro" id="IPR007462">
    <property type="entry name" value="COV1-like"/>
</dbReference>
<dbReference type="Pfam" id="PF04367">
    <property type="entry name" value="DUF502"/>
    <property type="match status" value="1"/>
</dbReference>
<dbReference type="AlphaFoldDB" id="A0A081BZF5"/>
<gene>
    <name evidence="2" type="ORF">U27_04677</name>
</gene>
<feature type="transmembrane region" description="Helical" evidence="1">
    <location>
        <begin position="12"/>
        <end position="30"/>
    </location>
</feature>
<organism evidence="2">
    <name type="scientific">Vecturithrix granuli</name>
    <dbReference type="NCBI Taxonomy" id="1499967"/>
    <lineage>
        <taxon>Bacteria</taxon>
        <taxon>Candidatus Moduliflexota</taxon>
        <taxon>Candidatus Vecturitrichia</taxon>
        <taxon>Candidatus Vecturitrichales</taxon>
        <taxon>Candidatus Vecturitrichaceae</taxon>
        <taxon>Candidatus Vecturithrix</taxon>
    </lineage>
</organism>
<dbReference type="PANTHER" id="PTHR31876">
    <property type="entry name" value="COV-LIKE PROTEIN 1"/>
    <property type="match status" value="1"/>
</dbReference>
<evidence type="ECO:0000256" key="1">
    <source>
        <dbReference type="SAM" id="Phobius"/>
    </source>
</evidence>
<accession>A0A081BZF5</accession>
<dbReference type="HOGENOM" id="CLU_068050_1_1_0"/>
<dbReference type="PANTHER" id="PTHR31876:SF26">
    <property type="entry name" value="PROTEIN LIKE COV 2"/>
    <property type="match status" value="1"/>
</dbReference>
<protein>
    <submittedName>
        <fullName evidence="2">Uncharacterized conserved protein</fullName>
    </submittedName>
</protein>
<dbReference type="STRING" id="1499967.U27_04677"/>
<keyword evidence="1" id="KW-1133">Transmembrane helix</keyword>
<keyword evidence="1" id="KW-0812">Transmembrane</keyword>
<dbReference type="EMBL" id="DF820466">
    <property type="protein sequence ID" value="GAK57710.1"/>
    <property type="molecule type" value="Genomic_DNA"/>
</dbReference>
<keyword evidence="1" id="KW-0472">Membrane</keyword>
<reference evidence="2" key="1">
    <citation type="journal article" date="2015" name="PeerJ">
        <title>First genomic representation of candidate bacterial phylum KSB3 points to enhanced environmental sensing as a trigger of wastewater bulking.</title>
        <authorList>
            <person name="Sekiguchi Y."/>
            <person name="Ohashi A."/>
            <person name="Parks D.H."/>
            <person name="Yamauchi T."/>
            <person name="Tyson G.W."/>
            <person name="Hugenholtz P."/>
        </authorList>
    </citation>
    <scope>NUCLEOTIDE SEQUENCE [LARGE SCALE GENOMIC DNA]</scope>
</reference>
<feature type="transmembrane region" description="Helical" evidence="1">
    <location>
        <begin position="50"/>
        <end position="71"/>
    </location>
</feature>
<evidence type="ECO:0000313" key="2">
    <source>
        <dbReference type="EMBL" id="GAK57710.1"/>
    </source>
</evidence>
<dbReference type="Proteomes" id="UP000030661">
    <property type="component" value="Unassembled WGS sequence"/>
</dbReference>
<name>A0A081BZF5_VECG1</name>
<dbReference type="eggNOG" id="COG2928">
    <property type="taxonomic scope" value="Bacteria"/>
</dbReference>
<evidence type="ECO:0000313" key="3">
    <source>
        <dbReference type="Proteomes" id="UP000030661"/>
    </source>
</evidence>